<dbReference type="AlphaFoldDB" id="A0A915LC39"/>
<protein>
    <submittedName>
        <fullName evidence="3">Uncharacterized protein</fullName>
    </submittedName>
</protein>
<reference evidence="3" key="1">
    <citation type="submission" date="2022-11" db="UniProtKB">
        <authorList>
            <consortium name="WormBaseParasite"/>
        </authorList>
    </citation>
    <scope>IDENTIFICATION</scope>
</reference>
<name>A0A915LC39_ROMCU</name>
<evidence type="ECO:0000313" key="2">
    <source>
        <dbReference type="Proteomes" id="UP000887565"/>
    </source>
</evidence>
<dbReference type="WBParaSite" id="nRc.2.0.1.t47913-RA">
    <property type="protein sequence ID" value="nRc.2.0.1.t47913-RA"/>
    <property type="gene ID" value="nRc.2.0.1.g47913"/>
</dbReference>
<accession>A0A915LC39</accession>
<proteinExistence type="predicted"/>
<organism evidence="2 3">
    <name type="scientific">Romanomermis culicivorax</name>
    <name type="common">Nematode worm</name>
    <dbReference type="NCBI Taxonomy" id="13658"/>
    <lineage>
        <taxon>Eukaryota</taxon>
        <taxon>Metazoa</taxon>
        <taxon>Ecdysozoa</taxon>
        <taxon>Nematoda</taxon>
        <taxon>Enoplea</taxon>
        <taxon>Dorylaimia</taxon>
        <taxon>Mermithida</taxon>
        <taxon>Mermithoidea</taxon>
        <taxon>Mermithidae</taxon>
        <taxon>Romanomermis</taxon>
    </lineage>
</organism>
<dbReference type="Proteomes" id="UP000887565">
    <property type="component" value="Unplaced"/>
</dbReference>
<keyword evidence="2" id="KW-1185">Reference proteome</keyword>
<evidence type="ECO:0000256" key="1">
    <source>
        <dbReference type="SAM" id="MobiDB-lite"/>
    </source>
</evidence>
<evidence type="ECO:0000313" key="3">
    <source>
        <dbReference type="WBParaSite" id="nRc.2.0.1.t47913-RA"/>
    </source>
</evidence>
<feature type="region of interest" description="Disordered" evidence="1">
    <location>
        <begin position="16"/>
        <end position="52"/>
    </location>
</feature>
<sequence length="52" mass="5843">MYGSYWNMLNSGGQSYGYYSQGPHDTQAIAGRKPTPQKPHPQPAKRGVTRYN</sequence>